<name>A0ABW2QEQ7_9BURK</name>
<dbReference type="Proteomes" id="UP001596501">
    <property type="component" value="Unassembled WGS sequence"/>
</dbReference>
<feature type="transmembrane region" description="Helical" evidence="3">
    <location>
        <begin position="102"/>
        <end position="121"/>
    </location>
</feature>
<feature type="domain" description="CSD" evidence="4">
    <location>
        <begin position="16"/>
        <end position="81"/>
    </location>
</feature>
<dbReference type="InterPro" id="IPR011129">
    <property type="entry name" value="CSD"/>
</dbReference>
<dbReference type="PROSITE" id="PS00352">
    <property type="entry name" value="CSD_1"/>
    <property type="match status" value="1"/>
</dbReference>
<reference evidence="6" key="1">
    <citation type="journal article" date="2019" name="Int. J. Syst. Evol. Microbiol.">
        <title>The Global Catalogue of Microorganisms (GCM) 10K type strain sequencing project: providing services to taxonomists for standard genome sequencing and annotation.</title>
        <authorList>
            <consortium name="The Broad Institute Genomics Platform"/>
            <consortium name="The Broad Institute Genome Sequencing Center for Infectious Disease"/>
            <person name="Wu L."/>
            <person name="Ma J."/>
        </authorList>
    </citation>
    <scope>NUCLEOTIDE SEQUENCE [LARGE SCALE GENOMIC DNA]</scope>
    <source>
        <strain evidence="6">CGMCC 1.12371</strain>
    </source>
</reference>
<dbReference type="InterPro" id="IPR019844">
    <property type="entry name" value="CSD_CS"/>
</dbReference>
<accession>A0ABW2QEQ7</accession>
<dbReference type="RefSeq" id="WP_382219859.1">
    <property type="nucleotide sequence ID" value="NZ_JBHTCA010000002.1"/>
</dbReference>
<feature type="transmembrane region" description="Helical" evidence="3">
    <location>
        <begin position="127"/>
        <end position="146"/>
    </location>
</feature>
<dbReference type="SMART" id="SM00357">
    <property type="entry name" value="CSP"/>
    <property type="match status" value="1"/>
</dbReference>
<evidence type="ECO:0000256" key="2">
    <source>
        <dbReference type="RuleBase" id="RU000408"/>
    </source>
</evidence>
<dbReference type="InterPro" id="IPR010718">
    <property type="entry name" value="DUF1294"/>
</dbReference>
<evidence type="ECO:0000259" key="4">
    <source>
        <dbReference type="PROSITE" id="PS51857"/>
    </source>
</evidence>
<dbReference type="EMBL" id="JBHTCA010000002">
    <property type="protein sequence ID" value="MFC7407951.1"/>
    <property type="molecule type" value="Genomic_DNA"/>
</dbReference>
<protein>
    <submittedName>
        <fullName evidence="5">DUF1294 domain-containing protein</fullName>
    </submittedName>
</protein>
<organism evidence="5 6">
    <name type="scientific">Hydrogenophaga atypica</name>
    <dbReference type="NCBI Taxonomy" id="249409"/>
    <lineage>
        <taxon>Bacteria</taxon>
        <taxon>Pseudomonadati</taxon>
        <taxon>Pseudomonadota</taxon>
        <taxon>Betaproteobacteria</taxon>
        <taxon>Burkholderiales</taxon>
        <taxon>Comamonadaceae</taxon>
        <taxon>Hydrogenophaga</taxon>
    </lineage>
</organism>
<sequence>MRHASDGVRASHATAHIAGTLSTWHDDRGFGFITPAQGGQEIFVHIKAFPPGTGRPQVGQALNFRVEMGPNGKKRAAGVQFAARPRPAPRARARAEAPARWTWPRLLAIPAFGLLAAYVFWRWGLQPRVLLVYGGLSVLSFFAYVLDKTAAERGRWRTAEKTLHLLDVAGGWPGGLVAQQLMRHKTAKPAFVALFWATVLLNMAGFVVWHAGGLDGLLG</sequence>
<dbReference type="InterPro" id="IPR012340">
    <property type="entry name" value="NA-bd_OB-fold"/>
</dbReference>
<proteinExistence type="predicted"/>
<evidence type="ECO:0000313" key="5">
    <source>
        <dbReference type="EMBL" id="MFC7407951.1"/>
    </source>
</evidence>
<keyword evidence="3" id="KW-0472">Membrane</keyword>
<evidence type="ECO:0000256" key="3">
    <source>
        <dbReference type="SAM" id="Phobius"/>
    </source>
</evidence>
<comment type="caution">
    <text evidence="5">The sequence shown here is derived from an EMBL/GenBank/DDBJ whole genome shotgun (WGS) entry which is preliminary data.</text>
</comment>
<feature type="transmembrane region" description="Helical" evidence="3">
    <location>
        <begin position="190"/>
        <end position="211"/>
    </location>
</feature>
<keyword evidence="1" id="KW-0597">Phosphoprotein</keyword>
<dbReference type="CDD" id="cd04458">
    <property type="entry name" value="CSP_CDS"/>
    <property type="match status" value="1"/>
</dbReference>
<dbReference type="Gene3D" id="2.40.50.140">
    <property type="entry name" value="Nucleic acid-binding proteins"/>
    <property type="match status" value="1"/>
</dbReference>
<comment type="subcellular location">
    <subcellularLocation>
        <location evidence="2">Cytoplasm</location>
    </subcellularLocation>
</comment>
<dbReference type="PROSITE" id="PS51857">
    <property type="entry name" value="CSD_2"/>
    <property type="match status" value="1"/>
</dbReference>
<dbReference type="Pfam" id="PF06961">
    <property type="entry name" value="DUF1294"/>
    <property type="match status" value="1"/>
</dbReference>
<dbReference type="PANTHER" id="PTHR12962:SF1">
    <property type="entry name" value="COLD SHOCK DOMAIN-CONTAINING PROTEIN CG9705"/>
    <property type="match status" value="1"/>
</dbReference>
<keyword evidence="3" id="KW-0812">Transmembrane</keyword>
<evidence type="ECO:0000256" key="1">
    <source>
        <dbReference type="ARBA" id="ARBA00022553"/>
    </source>
</evidence>
<dbReference type="SUPFAM" id="SSF50249">
    <property type="entry name" value="Nucleic acid-binding proteins"/>
    <property type="match status" value="1"/>
</dbReference>
<dbReference type="InterPro" id="IPR002059">
    <property type="entry name" value="CSP_DNA-bd"/>
</dbReference>
<gene>
    <name evidence="5" type="ORF">ACFQPB_03690</name>
</gene>
<dbReference type="InterPro" id="IPR052069">
    <property type="entry name" value="Ca-reg_mRNA-binding_domain"/>
</dbReference>
<evidence type="ECO:0000313" key="6">
    <source>
        <dbReference type="Proteomes" id="UP001596501"/>
    </source>
</evidence>
<dbReference type="PANTHER" id="PTHR12962">
    <property type="entry name" value="CALCIUM-REGULATED HEAT STABLE PROTEIN CRHSP-24-RELATED"/>
    <property type="match status" value="1"/>
</dbReference>
<keyword evidence="3" id="KW-1133">Transmembrane helix</keyword>
<keyword evidence="6" id="KW-1185">Reference proteome</keyword>
<dbReference type="Pfam" id="PF00313">
    <property type="entry name" value="CSD"/>
    <property type="match status" value="1"/>
</dbReference>